<accession>A0ABS5KAE5</accession>
<name>A0ABS5KAE5_9BACT</name>
<dbReference type="InterPro" id="IPR032710">
    <property type="entry name" value="NTF2-like_dom_sf"/>
</dbReference>
<gene>
    <name evidence="1" type="ORF">KEM09_11225</name>
</gene>
<dbReference type="Pfam" id="PF12893">
    <property type="entry name" value="Lumazine_bd_2"/>
    <property type="match status" value="1"/>
</dbReference>
<protein>
    <submittedName>
        <fullName evidence="1">Nuclear transport factor 2 family protein</fullName>
    </submittedName>
</protein>
<comment type="caution">
    <text evidence="1">The sequence shown here is derived from an EMBL/GenBank/DDBJ whole genome shotgun (WGS) entry which is preliminary data.</text>
</comment>
<evidence type="ECO:0000313" key="1">
    <source>
        <dbReference type="EMBL" id="MBS2211980.1"/>
    </source>
</evidence>
<reference evidence="1 2" key="1">
    <citation type="journal article" date="2014" name="Int. J. Syst. Evol. Microbiol.">
        <title>Carboxylicivirga gen. nov. in the family Marinilabiliaceae with two novel species, Carboxylicivirga mesophila sp. nov. and Carboxylicivirga taeanensis sp. nov., and reclassification of Cytophaga fermentans as Saccharicrinis fermentans gen. nov., comb. nov.</title>
        <authorList>
            <person name="Yang S.H."/>
            <person name="Seo H.S."/>
            <person name="Woo J.H."/>
            <person name="Oh H.M."/>
            <person name="Jang H."/>
            <person name="Lee J.H."/>
            <person name="Kim S.J."/>
            <person name="Kwon K.K."/>
        </authorList>
    </citation>
    <scope>NUCLEOTIDE SEQUENCE [LARGE SCALE GENOMIC DNA]</scope>
    <source>
        <strain evidence="1 2">JCM 18290</strain>
    </source>
</reference>
<dbReference type="Proteomes" id="UP000721861">
    <property type="component" value="Unassembled WGS sequence"/>
</dbReference>
<dbReference type="InterPro" id="IPR039437">
    <property type="entry name" value="FrzH/put_lumazine-bd"/>
</dbReference>
<keyword evidence="2" id="KW-1185">Reference proteome</keyword>
<organism evidence="1 2">
    <name type="scientific">Carboxylicivirga mesophila</name>
    <dbReference type="NCBI Taxonomy" id="1166478"/>
    <lineage>
        <taxon>Bacteria</taxon>
        <taxon>Pseudomonadati</taxon>
        <taxon>Bacteroidota</taxon>
        <taxon>Bacteroidia</taxon>
        <taxon>Marinilabiliales</taxon>
        <taxon>Marinilabiliaceae</taxon>
        <taxon>Carboxylicivirga</taxon>
    </lineage>
</organism>
<evidence type="ECO:0000313" key="2">
    <source>
        <dbReference type="Proteomes" id="UP000721861"/>
    </source>
</evidence>
<dbReference type="SUPFAM" id="SSF54427">
    <property type="entry name" value="NTF2-like"/>
    <property type="match status" value="1"/>
</dbReference>
<dbReference type="Gene3D" id="3.10.450.50">
    <property type="match status" value="1"/>
</dbReference>
<dbReference type="EMBL" id="JAGUCN010000011">
    <property type="protein sequence ID" value="MBS2211980.1"/>
    <property type="molecule type" value="Genomic_DNA"/>
</dbReference>
<proteinExistence type="predicted"/>
<sequence>MKRIAVIMFVATFVISGFAQSLKKEEVMIKNLIQTAYLDGTQNIGDMAKIDAGFHPDFRMQVLEKDGSLSNVDLGGWKQMAKDNLEKGILPRPEGKQVSVNILNIDIEKYASSVKMEYILEGKTVYIDYLQLYKFADGWKIVNKTYYTVGD</sequence>
<dbReference type="RefSeq" id="WP_212228360.1">
    <property type="nucleotide sequence ID" value="NZ_JAGUCN010000011.1"/>
</dbReference>